<gene>
    <name evidence="2" type="ORF">F0P94_18655</name>
</gene>
<sequence length="150" mass="16974">MTLKNKGGLISLLVGFPFGLVALYAFLWILAMLTGGGLRLMGTLAVYLDSIIGLILALPIVLWVGGKIMVNDLLSLKSKWKIIWRYSLIINSTIWFVFLVIYLISKIHFGNLLVEIIPIVIFYFISIIVTLFTFSIMVYFLVKNKVNISR</sequence>
<feature type="transmembrane region" description="Helical" evidence="1">
    <location>
        <begin position="51"/>
        <end position="70"/>
    </location>
</feature>
<feature type="transmembrane region" description="Helical" evidence="1">
    <location>
        <begin position="82"/>
        <end position="104"/>
    </location>
</feature>
<keyword evidence="1" id="KW-1133">Transmembrane helix</keyword>
<comment type="caution">
    <text evidence="2">The sequence shown here is derived from an EMBL/GenBank/DDBJ whole genome shotgun (WGS) entry which is preliminary data.</text>
</comment>
<keyword evidence="1" id="KW-0472">Membrane</keyword>
<name>A0A5N1IKQ0_9BACT</name>
<dbReference type="Proteomes" id="UP000326570">
    <property type="component" value="Unassembled WGS sequence"/>
</dbReference>
<dbReference type="EMBL" id="VTWT01000013">
    <property type="protein sequence ID" value="KAA9325244.1"/>
    <property type="molecule type" value="Genomic_DNA"/>
</dbReference>
<reference evidence="2 3" key="1">
    <citation type="submission" date="2019-09" db="EMBL/GenBank/DDBJ databases">
        <title>Genome sequence of Adhaeribacter sp. M2.</title>
        <authorList>
            <person name="Srinivasan S."/>
        </authorList>
    </citation>
    <scope>NUCLEOTIDE SEQUENCE [LARGE SCALE GENOMIC DNA]</scope>
    <source>
        <strain evidence="2 3">M2</strain>
    </source>
</reference>
<evidence type="ECO:0000313" key="2">
    <source>
        <dbReference type="EMBL" id="KAA9325244.1"/>
    </source>
</evidence>
<evidence type="ECO:0000313" key="3">
    <source>
        <dbReference type="Proteomes" id="UP000326570"/>
    </source>
</evidence>
<organism evidence="2 3">
    <name type="scientific">Adhaeribacter soli</name>
    <dbReference type="NCBI Taxonomy" id="2607655"/>
    <lineage>
        <taxon>Bacteria</taxon>
        <taxon>Pseudomonadati</taxon>
        <taxon>Bacteroidota</taxon>
        <taxon>Cytophagia</taxon>
        <taxon>Cytophagales</taxon>
        <taxon>Hymenobacteraceae</taxon>
        <taxon>Adhaeribacter</taxon>
    </lineage>
</organism>
<evidence type="ECO:0000256" key="1">
    <source>
        <dbReference type="SAM" id="Phobius"/>
    </source>
</evidence>
<dbReference type="RefSeq" id="WP_150905903.1">
    <property type="nucleotide sequence ID" value="NZ_VTWT01000013.1"/>
</dbReference>
<dbReference type="AlphaFoldDB" id="A0A5N1IKQ0"/>
<keyword evidence="3" id="KW-1185">Reference proteome</keyword>
<accession>A0A5N1IKQ0</accession>
<feature type="transmembrane region" description="Helical" evidence="1">
    <location>
        <begin position="116"/>
        <end position="142"/>
    </location>
</feature>
<proteinExistence type="predicted"/>
<keyword evidence="1" id="KW-0812">Transmembrane</keyword>
<feature type="transmembrane region" description="Helical" evidence="1">
    <location>
        <begin position="12"/>
        <end position="31"/>
    </location>
</feature>
<protein>
    <submittedName>
        <fullName evidence="2">Uncharacterized protein</fullName>
    </submittedName>
</protein>